<feature type="region of interest" description="Disordered" evidence="1">
    <location>
        <begin position="38"/>
        <end position="58"/>
    </location>
</feature>
<keyword evidence="3" id="KW-1185">Reference proteome</keyword>
<evidence type="ECO:0000313" key="2">
    <source>
        <dbReference type="EMBL" id="ETO30391.1"/>
    </source>
</evidence>
<evidence type="ECO:0000256" key="1">
    <source>
        <dbReference type="SAM" id="MobiDB-lite"/>
    </source>
</evidence>
<gene>
    <name evidence="2" type="ORF">RFI_06729</name>
</gene>
<reference evidence="2 3" key="1">
    <citation type="journal article" date="2013" name="Curr. Biol.">
        <title>The Genome of the Foraminiferan Reticulomyxa filosa.</title>
        <authorList>
            <person name="Glockner G."/>
            <person name="Hulsmann N."/>
            <person name="Schleicher M."/>
            <person name="Noegel A.A."/>
            <person name="Eichinger L."/>
            <person name="Gallinger C."/>
            <person name="Pawlowski J."/>
            <person name="Sierra R."/>
            <person name="Euteneuer U."/>
            <person name="Pillet L."/>
            <person name="Moustafa A."/>
            <person name="Platzer M."/>
            <person name="Groth M."/>
            <person name="Szafranski K."/>
            <person name="Schliwa M."/>
        </authorList>
    </citation>
    <scope>NUCLEOTIDE SEQUENCE [LARGE SCALE GENOMIC DNA]</scope>
</reference>
<dbReference type="EMBL" id="ASPP01005505">
    <property type="protein sequence ID" value="ETO30391.1"/>
    <property type="molecule type" value="Genomic_DNA"/>
</dbReference>
<dbReference type="PANTHER" id="PTHR13663">
    <property type="entry name" value="SIMILAR TO RIKEN CDNA 6430548M08"/>
    <property type="match status" value="1"/>
</dbReference>
<sequence>MQANMRQSLKHIKKLKSHIAKFDPQADNVSFVQMVRSQKPPRSLFQSESEPRHHKKQYKNCPYNENEYHMHMTLNITATSQAEPSEISEDTGDLEQWCKKWQFVMSKILNRDLSLTRTSSINTYDEHLTNDTDIKWSDQDLQTLKEQCLQSFAESNGRMAFAILLNRLRNDDHGLELNKFEFFELANLVEHFCDNVEEHNPMDVKSTKLVMIMTQSLYIRKENILDELNSEEKDYFTTTSQDSNANSETVFTYVDSALPKHGKLFLVDRIKHHPLWKSEAFWRHAYSDSLTQELNKFPTLQRWHSREEHMEADRRNKEITFSQLAAITHNMKEFGMQNSTIIDFLESQNLSLDKKLMLKATLGIYDQFSETETEISHEEFTNPTHSCLNYFFLQIRFNFFDIVLSLVSVAYLPNKFSSSPFSYIFHCLCSSNGNHIFFFFPLFLLLLKCGLTACYIQTEIKNIVCVQFDFKKIDANLFH</sequence>
<protein>
    <submittedName>
        <fullName evidence="2">Uncharacterized protein</fullName>
    </submittedName>
</protein>
<comment type="caution">
    <text evidence="2">The sequence shown here is derived from an EMBL/GenBank/DDBJ whole genome shotgun (WGS) entry which is preliminary data.</text>
</comment>
<accession>X6NWQ7</accession>
<dbReference type="Proteomes" id="UP000023152">
    <property type="component" value="Unassembled WGS sequence"/>
</dbReference>
<dbReference type="PANTHER" id="PTHR13663:SF2">
    <property type="entry name" value="SIMILAR TO RIKEN CDNA 6430548M08"/>
    <property type="match status" value="1"/>
</dbReference>
<organism evidence="2 3">
    <name type="scientific">Reticulomyxa filosa</name>
    <dbReference type="NCBI Taxonomy" id="46433"/>
    <lineage>
        <taxon>Eukaryota</taxon>
        <taxon>Sar</taxon>
        <taxon>Rhizaria</taxon>
        <taxon>Retaria</taxon>
        <taxon>Foraminifera</taxon>
        <taxon>Monothalamids</taxon>
        <taxon>Reticulomyxidae</taxon>
        <taxon>Reticulomyxa</taxon>
    </lineage>
</organism>
<dbReference type="AlphaFoldDB" id="X6NWQ7"/>
<dbReference type="InterPro" id="IPR039872">
    <property type="entry name" value="KIAA0513"/>
</dbReference>
<evidence type="ECO:0000313" key="3">
    <source>
        <dbReference type="Proteomes" id="UP000023152"/>
    </source>
</evidence>
<proteinExistence type="predicted"/>
<name>X6NWQ7_RETFI</name>